<keyword evidence="2" id="KW-1185">Reference proteome</keyword>
<name>A0A1I5XAZ4_9FIRM</name>
<proteinExistence type="predicted"/>
<reference evidence="2" key="1">
    <citation type="submission" date="2016-10" db="EMBL/GenBank/DDBJ databases">
        <authorList>
            <person name="Varghese N."/>
            <person name="Submissions S."/>
        </authorList>
    </citation>
    <scope>NUCLEOTIDE SEQUENCE [LARGE SCALE GENOMIC DNA]</scope>
    <source>
        <strain evidence="2">P18</strain>
    </source>
</reference>
<dbReference type="EMBL" id="FOXO01000030">
    <property type="protein sequence ID" value="SFQ29130.1"/>
    <property type="molecule type" value="Genomic_DNA"/>
</dbReference>
<evidence type="ECO:0000313" key="1">
    <source>
        <dbReference type="EMBL" id="SFQ29130.1"/>
    </source>
</evidence>
<dbReference type="Proteomes" id="UP000182624">
    <property type="component" value="Unassembled WGS sequence"/>
</dbReference>
<dbReference type="AlphaFoldDB" id="A0A1I5XAZ4"/>
<dbReference type="RefSeq" id="WP_074890879.1">
    <property type="nucleotide sequence ID" value="NZ_FOXO01000030.1"/>
</dbReference>
<gene>
    <name evidence="1" type="ORF">SAMN04487928_1308</name>
</gene>
<evidence type="ECO:0000313" key="2">
    <source>
        <dbReference type="Proteomes" id="UP000182624"/>
    </source>
</evidence>
<accession>A0A1I5XAZ4</accession>
<dbReference type="OrthoDB" id="2005184at2"/>
<sequence>MAGREELINQLAASMGAGQFAKTSYEDSRFDADTGTLYCKGMAITKSTAEKALQHFELLEKKCDVSDPNQRQMAMIYRCAIESIKMMQNPRVKAVIKSEFQEGT</sequence>
<organism evidence="1 2">
    <name type="scientific">Butyrivibrio proteoclasticus</name>
    <dbReference type="NCBI Taxonomy" id="43305"/>
    <lineage>
        <taxon>Bacteria</taxon>
        <taxon>Bacillati</taxon>
        <taxon>Bacillota</taxon>
        <taxon>Clostridia</taxon>
        <taxon>Lachnospirales</taxon>
        <taxon>Lachnospiraceae</taxon>
        <taxon>Butyrivibrio</taxon>
    </lineage>
</organism>
<protein>
    <submittedName>
        <fullName evidence="1">Uncharacterized protein</fullName>
    </submittedName>
</protein>